<dbReference type="Pfam" id="PF02350">
    <property type="entry name" value="Epimerase_2"/>
    <property type="match status" value="1"/>
</dbReference>
<dbReference type="PANTHER" id="PTHR43174">
    <property type="entry name" value="UDP-N-ACETYLGLUCOSAMINE 2-EPIMERASE"/>
    <property type="match status" value="1"/>
</dbReference>
<dbReference type="NCBIfam" id="TIGR00236">
    <property type="entry name" value="wecB"/>
    <property type="match status" value="1"/>
</dbReference>
<dbReference type="Gene3D" id="3.40.50.2000">
    <property type="entry name" value="Glycogen Phosphorylase B"/>
    <property type="match status" value="2"/>
</dbReference>
<dbReference type="PANTHER" id="PTHR43174:SF1">
    <property type="entry name" value="UDP-N-ACETYLGLUCOSAMINE 2-EPIMERASE"/>
    <property type="match status" value="1"/>
</dbReference>
<organism evidence="2">
    <name type="scientific">groundwater metagenome</name>
    <dbReference type="NCBI Taxonomy" id="717931"/>
    <lineage>
        <taxon>unclassified sequences</taxon>
        <taxon>metagenomes</taxon>
        <taxon>ecological metagenomes</taxon>
    </lineage>
</organism>
<dbReference type="AlphaFoldDB" id="A0A098EE86"/>
<dbReference type="GO" id="GO:0008761">
    <property type="term" value="F:UDP-N-acetylglucosamine 2-epimerase activity"/>
    <property type="evidence" value="ECO:0007669"/>
    <property type="project" value="UniProtKB-EC"/>
</dbReference>
<evidence type="ECO:0000313" key="2">
    <source>
        <dbReference type="EMBL" id="CEG13804.1"/>
    </source>
</evidence>
<dbReference type="InterPro" id="IPR003331">
    <property type="entry name" value="UDP_GlcNAc_Epimerase_2_dom"/>
</dbReference>
<dbReference type="EMBL" id="CCXY01000416">
    <property type="protein sequence ID" value="CEG13804.1"/>
    <property type="molecule type" value="Genomic_DNA"/>
</dbReference>
<sequence length="369" mass="42140">MTQLNKVTNMKVVTIVGTRPEFIRLSEIIKKLDKYVNHILVHTGQNFDYEMDEIFFKELSIRKPNYFMNSQADTPFKQIAVILEKTEDLLLKEKPDAVLILGDTNSGLSAIVAKRLGIPVFHMEAGNRCYSDKVPEEINRRIIDSCSNILLPYTQRSREQLLREGYPPSKIFVIGNPIAEIIRTYYKKADKSKVLESTGIGKNDKYVLVTMHRTENVDNPKIISELCEALSIISKNYKVIVSTHPRTRKRLKKTRVDLNDNLKFMKPFGFIDFLKLEISACCIITDSGTVQEEATILSKPCILIRTSTERPELLEYGGVFMAGINKSDILNSFEIALNLTNSNNVHLPVDYIDDVSDKIVKILMRYKNV</sequence>
<gene>
    <name evidence="2" type="primary">wecB</name>
    <name evidence="2" type="ORF">MSIBF_A520002</name>
</gene>
<name>A0A098EE86_9ZZZZ</name>
<dbReference type="SUPFAM" id="SSF53756">
    <property type="entry name" value="UDP-Glycosyltransferase/glycogen phosphorylase"/>
    <property type="match status" value="1"/>
</dbReference>
<accession>A0A098EE86</accession>
<dbReference type="CDD" id="cd03786">
    <property type="entry name" value="GTB_UDP-GlcNAc_2-Epimerase"/>
    <property type="match status" value="1"/>
</dbReference>
<reference evidence="2" key="1">
    <citation type="submission" date="2014-09" db="EMBL/GenBank/DDBJ databases">
        <authorList>
            <person name="Probst J Alexander"/>
        </authorList>
    </citation>
    <scope>NUCLEOTIDE SEQUENCE</scope>
</reference>
<dbReference type="InterPro" id="IPR029767">
    <property type="entry name" value="WecB-like"/>
</dbReference>
<dbReference type="EC" id="5.1.3.14" evidence="2"/>
<keyword evidence="2" id="KW-0413">Isomerase</keyword>
<evidence type="ECO:0000259" key="1">
    <source>
        <dbReference type="Pfam" id="PF02350"/>
    </source>
</evidence>
<protein>
    <submittedName>
        <fullName evidence="2">UDP-N-acetylglucosamine 2-epimerase</fullName>
        <ecNumber evidence="2">5.1.3.14</ecNumber>
    </submittedName>
</protein>
<feature type="domain" description="UDP-N-acetylglucosamine 2-epimerase" evidence="1">
    <location>
        <begin position="34"/>
        <end position="363"/>
    </location>
</feature>
<proteinExistence type="predicted"/>